<dbReference type="Proteomes" id="UP000248806">
    <property type="component" value="Unassembled WGS sequence"/>
</dbReference>
<keyword evidence="2" id="KW-1185">Reference proteome</keyword>
<organism evidence="1 2">
    <name type="scientific">Thermosporothrix hazakensis</name>
    <dbReference type="NCBI Taxonomy" id="644383"/>
    <lineage>
        <taxon>Bacteria</taxon>
        <taxon>Bacillati</taxon>
        <taxon>Chloroflexota</taxon>
        <taxon>Ktedonobacteria</taxon>
        <taxon>Ktedonobacterales</taxon>
        <taxon>Thermosporotrichaceae</taxon>
        <taxon>Thermosporothrix</taxon>
    </lineage>
</organism>
<dbReference type="EMBL" id="QKUF01000009">
    <property type="protein sequence ID" value="PZW29203.1"/>
    <property type="molecule type" value="Genomic_DNA"/>
</dbReference>
<name>A0A326UEV0_THEHA</name>
<accession>A0A326UEV0</accession>
<comment type="caution">
    <text evidence="1">The sequence shown here is derived from an EMBL/GenBank/DDBJ whole genome shotgun (WGS) entry which is preliminary data.</text>
</comment>
<dbReference type="OrthoDB" id="159974at2"/>
<proteinExistence type="predicted"/>
<gene>
    <name evidence="1" type="ORF">EI42_02925</name>
</gene>
<dbReference type="AlphaFoldDB" id="A0A326UEV0"/>
<dbReference type="RefSeq" id="WP_111323184.1">
    <property type="nucleotide sequence ID" value="NZ_BIFX01000001.1"/>
</dbReference>
<protein>
    <submittedName>
        <fullName evidence="1">Uncharacterized protein</fullName>
    </submittedName>
</protein>
<evidence type="ECO:0000313" key="2">
    <source>
        <dbReference type="Proteomes" id="UP000248806"/>
    </source>
</evidence>
<sequence>MGQDSIDASLGLEFSLALFEHYRMSGLLKSELHHIPGVRGRCMGYLHLVDGKVTSCHVEDQQGQRLPIPLSILMSVEKKRGPFPWVLYPLSTPRLGTPPRPVQDTSPIPQRVGQLDVDRLEGWTTRQKMMLSIVFELVDGQRSVMQIKEDAPLSPDIVDDALTILVNMRVITVPSP</sequence>
<evidence type="ECO:0000313" key="1">
    <source>
        <dbReference type="EMBL" id="PZW29203.1"/>
    </source>
</evidence>
<reference evidence="1 2" key="1">
    <citation type="submission" date="2018-06" db="EMBL/GenBank/DDBJ databases">
        <title>Genomic Encyclopedia of Archaeal and Bacterial Type Strains, Phase II (KMG-II): from individual species to whole genera.</title>
        <authorList>
            <person name="Goeker M."/>
        </authorList>
    </citation>
    <scope>NUCLEOTIDE SEQUENCE [LARGE SCALE GENOMIC DNA]</scope>
    <source>
        <strain evidence="1 2">ATCC BAA-1881</strain>
    </source>
</reference>